<keyword evidence="3" id="KW-1185">Reference proteome</keyword>
<proteinExistence type="predicted"/>
<dbReference type="Pfam" id="PF00903">
    <property type="entry name" value="Glyoxalase"/>
    <property type="match status" value="1"/>
</dbReference>
<reference evidence="2" key="1">
    <citation type="submission" date="2021-04" db="EMBL/GenBank/DDBJ databases">
        <title>Isolation of p-tert-butylphenol degrading bacteria Sphingobium phenoxybenzoativorans Tas13 from active sludge.</title>
        <authorList>
            <person name="Li Y."/>
        </authorList>
    </citation>
    <scope>NUCLEOTIDE SEQUENCE</scope>
    <source>
        <strain evidence="2">Tas13</strain>
    </source>
</reference>
<evidence type="ECO:0000259" key="1">
    <source>
        <dbReference type="PROSITE" id="PS51819"/>
    </source>
</evidence>
<dbReference type="InterPro" id="IPR050383">
    <property type="entry name" value="GlyoxalaseI/FosfomycinResist"/>
</dbReference>
<organism evidence="2 3">
    <name type="scientific">Sphingobium phenoxybenzoativorans</name>
    <dbReference type="NCBI Taxonomy" id="1592790"/>
    <lineage>
        <taxon>Bacteria</taxon>
        <taxon>Pseudomonadati</taxon>
        <taxon>Pseudomonadota</taxon>
        <taxon>Alphaproteobacteria</taxon>
        <taxon>Sphingomonadales</taxon>
        <taxon>Sphingomonadaceae</taxon>
        <taxon>Sphingobium</taxon>
    </lineage>
</organism>
<dbReference type="Gene3D" id="3.10.180.10">
    <property type="entry name" value="2,3-Dihydroxybiphenyl 1,2-Dioxygenase, domain 1"/>
    <property type="match status" value="1"/>
</dbReference>
<sequence>MRINALDHINIRTTRFGETLDFYRDTIGLSVRPSPVVSDISEGAWICDKSDRPIIHLVPAGQTVRALGSMEVDDDDATGTGPLHHVALDCGDYETFRAHLEASGRELRFNDIPQAGLRQIFVRDPNGLLVELNFR</sequence>
<dbReference type="InterPro" id="IPR029068">
    <property type="entry name" value="Glyas_Bleomycin-R_OHBP_Dase"/>
</dbReference>
<evidence type="ECO:0000313" key="2">
    <source>
        <dbReference type="EMBL" id="QUT07704.1"/>
    </source>
</evidence>
<feature type="domain" description="VOC" evidence="1">
    <location>
        <begin position="5"/>
        <end position="135"/>
    </location>
</feature>
<dbReference type="InterPro" id="IPR004360">
    <property type="entry name" value="Glyas_Fos-R_dOase_dom"/>
</dbReference>
<accession>A0A975Q3B1</accession>
<dbReference type="Proteomes" id="UP000681425">
    <property type="component" value="Chromosome"/>
</dbReference>
<dbReference type="KEGG" id="spph:KFK14_10130"/>
<name>A0A975Q3B1_9SPHN</name>
<dbReference type="RefSeq" id="WP_212610694.1">
    <property type="nucleotide sequence ID" value="NZ_CP073910.1"/>
</dbReference>
<dbReference type="EMBL" id="CP073910">
    <property type="protein sequence ID" value="QUT07704.1"/>
    <property type="molecule type" value="Genomic_DNA"/>
</dbReference>
<dbReference type="InterPro" id="IPR037523">
    <property type="entry name" value="VOC_core"/>
</dbReference>
<dbReference type="AlphaFoldDB" id="A0A975Q3B1"/>
<dbReference type="PANTHER" id="PTHR21366">
    <property type="entry name" value="GLYOXALASE FAMILY PROTEIN"/>
    <property type="match status" value="1"/>
</dbReference>
<dbReference type="PROSITE" id="PS51819">
    <property type="entry name" value="VOC"/>
    <property type="match status" value="1"/>
</dbReference>
<protein>
    <submittedName>
        <fullName evidence="2">VOC family protein</fullName>
    </submittedName>
</protein>
<gene>
    <name evidence="2" type="ORF">KFK14_10130</name>
</gene>
<dbReference type="SUPFAM" id="SSF54593">
    <property type="entry name" value="Glyoxalase/Bleomycin resistance protein/Dihydroxybiphenyl dioxygenase"/>
    <property type="match status" value="1"/>
</dbReference>
<evidence type="ECO:0000313" key="3">
    <source>
        <dbReference type="Proteomes" id="UP000681425"/>
    </source>
</evidence>